<protein>
    <recommendedName>
        <fullName evidence="1">DUF8048 domain-containing protein</fullName>
    </recommendedName>
</protein>
<dbReference type="Proteomes" id="UP000318864">
    <property type="component" value="Unassembled WGS sequence"/>
</dbReference>
<keyword evidence="3" id="KW-1185">Reference proteome</keyword>
<evidence type="ECO:0000259" key="1">
    <source>
        <dbReference type="Pfam" id="PF26222"/>
    </source>
</evidence>
<dbReference type="Pfam" id="PF26222">
    <property type="entry name" value="DUF8048"/>
    <property type="match status" value="1"/>
</dbReference>
<dbReference type="AlphaFoldDB" id="A0A4S3TLF1"/>
<dbReference type="RefSeq" id="WP_141464610.1">
    <property type="nucleotide sequence ID" value="NZ_RBZW01000022.1"/>
</dbReference>
<evidence type="ECO:0000313" key="2">
    <source>
        <dbReference type="EMBL" id="THE64989.1"/>
    </source>
</evidence>
<sequence>MIETRAWTVSFDEFARLCDLVEQYFGETVDEVAVHAPVSKRQLVAVLARAQIAGHDLTASGRLERSDIVYQSSRETLCWLETAFWDELRESHNLSSTECLAACNVHRRIIEAVDSRSMADDHSRDPFVFIEHPIET</sequence>
<feature type="domain" description="DUF8048" evidence="1">
    <location>
        <begin position="26"/>
        <end position="129"/>
    </location>
</feature>
<comment type="caution">
    <text evidence="2">The sequence shown here is derived from an EMBL/GenBank/DDBJ whole genome shotgun (WGS) entry which is preliminary data.</text>
</comment>
<dbReference type="OrthoDB" id="199042at2157"/>
<reference evidence="2 3" key="1">
    <citation type="submission" date="2018-10" db="EMBL/GenBank/DDBJ databases">
        <title>Natronolimnobius sp. XQ-INN 246 isolated from Inner Mongolia Autonomous Region of China.</title>
        <authorList>
            <person name="Xue Q."/>
        </authorList>
    </citation>
    <scope>NUCLEOTIDE SEQUENCE [LARGE SCALE GENOMIC DNA]</scope>
    <source>
        <strain evidence="2 3">XQ-INN 246</strain>
    </source>
</reference>
<evidence type="ECO:0000313" key="3">
    <source>
        <dbReference type="Proteomes" id="UP000318864"/>
    </source>
</evidence>
<proteinExistence type="predicted"/>
<accession>A0A4S3TLF1</accession>
<name>A0A4S3TLF1_9EURY</name>
<dbReference type="InterPro" id="IPR058361">
    <property type="entry name" value="DUF8048"/>
</dbReference>
<organism evidence="2 3">
    <name type="scientific">Salinadaptatus halalkaliphilus</name>
    <dbReference type="NCBI Taxonomy" id="2419781"/>
    <lineage>
        <taxon>Archaea</taxon>
        <taxon>Methanobacteriati</taxon>
        <taxon>Methanobacteriota</taxon>
        <taxon>Stenosarchaea group</taxon>
        <taxon>Halobacteria</taxon>
        <taxon>Halobacteriales</taxon>
        <taxon>Natrialbaceae</taxon>
        <taxon>Salinadaptatus</taxon>
    </lineage>
</organism>
<gene>
    <name evidence="2" type="ORF">D8Y22_10275</name>
</gene>
<dbReference type="EMBL" id="RBZW01000022">
    <property type="protein sequence ID" value="THE64989.1"/>
    <property type="molecule type" value="Genomic_DNA"/>
</dbReference>